<evidence type="ECO:0000313" key="4">
    <source>
        <dbReference type="Proteomes" id="UP000574390"/>
    </source>
</evidence>
<dbReference type="PROSITE" id="PS50042">
    <property type="entry name" value="CNMP_BINDING_3"/>
    <property type="match status" value="1"/>
</dbReference>
<evidence type="ECO:0000313" key="3">
    <source>
        <dbReference type="EMBL" id="KAF4716041.1"/>
    </source>
</evidence>
<dbReference type="CDD" id="cd00038">
    <property type="entry name" value="CAP_ED"/>
    <property type="match status" value="1"/>
</dbReference>
<keyword evidence="1" id="KW-0407">Ion channel</keyword>
<reference evidence="3 4" key="1">
    <citation type="submission" date="2020-04" db="EMBL/GenBank/DDBJ databases">
        <title>Perkinsus olseni comparative genomics.</title>
        <authorList>
            <person name="Bogema D.R."/>
        </authorList>
    </citation>
    <scope>NUCLEOTIDE SEQUENCE [LARGE SCALE GENOMIC DNA]</scope>
    <source>
        <strain evidence="3">ATCC PRA-205</strain>
    </source>
</reference>
<dbReference type="Proteomes" id="UP000574390">
    <property type="component" value="Unassembled WGS sequence"/>
</dbReference>
<feature type="domain" description="Cyclic nucleotide-binding" evidence="2">
    <location>
        <begin position="30"/>
        <end position="130"/>
    </location>
</feature>
<evidence type="ECO:0000256" key="1">
    <source>
        <dbReference type="ARBA" id="ARBA00023286"/>
    </source>
</evidence>
<feature type="non-terminal residue" evidence="3">
    <location>
        <position position="1"/>
    </location>
</feature>
<dbReference type="InterPro" id="IPR000595">
    <property type="entry name" value="cNMP-bd_dom"/>
</dbReference>
<dbReference type="InterPro" id="IPR014710">
    <property type="entry name" value="RmlC-like_jellyroll"/>
</dbReference>
<dbReference type="Gene3D" id="2.60.120.10">
    <property type="entry name" value="Jelly Rolls"/>
    <property type="match status" value="1"/>
</dbReference>
<sequence>MLSLPLRCEVQRHIRGGVLNQLPMFSECPNVDAQLPANLVLKLVPVEYGPNDVLFECGELADCVYFLARGKVRLLNKSSRSSMTLRDNGYDTHFGELSLLVNSVRIVQAQCLTFSEFYVLHTIDFLESIMEFPQELAFYVGMARKILKEAKERRVQRKRRDRQRNVLS</sequence>
<dbReference type="SMART" id="SM00100">
    <property type="entry name" value="cNMP"/>
    <property type="match status" value="1"/>
</dbReference>
<dbReference type="GO" id="GO:0044877">
    <property type="term" value="F:protein-containing complex binding"/>
    <property type="evidence" value="ECO:0007669"/>
    <property type="project" value="TreeGrafter"/>
</dbReference>
<keyword evidence="1" id="KW-1071">Ligand-gated ion channel</keyword>
<keyword evidence="1" id="KW-0813">Transport</keyword>
<keyword evidence="1" id="KW-0406">Ion transport</keyword>
<dbReference type="AlphaFoldDB" id="A0A7J6R719"/>
<dbReference type="SUPFAM" id="SSF51206">
    <property type="entry name" value="cAMP-binding domain-like"/>
    <property type="match status" value="1"/>
</dbReference>
<dbReference type="InterPro" id="IPR050866">
    <property type="entry name" value="CNG_cation_channel"/>
</dbReference>
<name>A0A7J6R719_PEROL</name>
<protein>
    <recommendedName>
        <fullName evidence="2">Cyclic nucleotide-binding domain-containing protein</fullName>
    </recommendedName>
</protein>
<dbReference type="GO" id="GO:0005221">
    <property type="term" value="F:intracellularly cyclic nucleotide-activated monoatomic cation channel activity"/>
    <property type="evidence" value="ECO:0007669"/>
    <property type="project" value="InterPro"/>
</dbReference>
<organism evidence="3 4">
    <name type="scientific">Perkinsus olseni</name>
    <name type="common">Perkinsus atlanticus</name>
    <dbReference type="NCBI Taxonomy" id="32597"/>
    <lineage>
        <taxon>Eukaryota</taxon>
        <taxon>Sar</taxon>
        <taxon>Alveolata</taxon>
        <taxon>Perkinsozoa</taxon>
        <taxon>Perkinsea</taxon>
        <taxon>Perkinsida</taxon>
        <taxon>Perkinsidae</taxon>
        <taxon>Perkinsus</taxon>
    </lineage>
</organism>
<dbReference type="PANTHER" id="PTHR45638:SF11">
    <property type="entry name" value="CYCLIC NUCLEOTIDE-GATED CATION CHANNEL SUBUNIT A"/>
    <property type="match status" value="1"/>
</dbReference>
<evidence type="ECO:0000259" key="2">
    <source>
        <dbReference type="PROSITE" id="PS50042"/>
    </source>
</evidence>
<accession>A0A7J6R719</accession>
<dbReference type="EMBL" id="JABANM010024555">
    <property type="protein sequence ID" value="KAF4716041.1"/>
    <property type="molecule type" value="Genomic_DNA"/>
</dbReference>
<comment type="caution">
    <text evidence="3">The sequence shown here is derived from an EMBL/GenBank/DDBJ whole genome shotgun (WGS) entry which is preliminary data.</text>
</comment>
<proteinExistence type="predicted"/>
<dbReference type="InterPro" id="IPR018490">
    <property type="entry name" value="cNMP-bd_dom_sf"/>
</dbReference>
<dbReference type="Pfam" id="PF00027">
    <property type="entry name" value="cNMP_binding"/>
    <property type="match status" value="1"/>
</dbReference>
<dbReference type="PANTHER" id="PTHR45638">
    <property type="entry name" value="CYCLIC NUCLEOTIDE-GATED CATION CHANNEL SUBUNIT A"/>
    <property type="match status" value="1"/>
</dbReference>
<gene>
    <name evidence="3" type="ORF">FOZ62_015339</name>
</gene>